<evidence type="ECO:0000313" key="5">
    <source>
        <dbReference type="Proteomes" id="UP001162162"/>
    </source>
</evidence>
<feature type="region of interest" description="Disordered" evidence="3">
    <location>
        <begin position="1032"/>
        <end position="1156"/>
    </location>
</feature>
<comment type="similarity">
    <text evidence="1">Belongs to the BCOR family.</text>
</comment>
<feature type="compositionally biased region" description="Basic and acidic residues" evidence="3">
    <location>
        <begin position="622"/>
        <end position="637"/>
    </location>
</feature>
<feature type="compositionally biased region" description="Low complexity" evidence="3">
    <location>
        <begin position="844"/>
        <end position="860"/>
    </location>
</feature>
<feature type="compositionally biased region" description="Low complexity" evidence="3">
    <location>
        <begin position="1043"/>
        <end position="1054"/>
    </location>
</feature>
<feature type="compositionally biased region" description="Low complexity" evidence="3">
    <location>
        <begin position="375"/>
        <end position="413"/>
    </location>
</feature>
<feature type="compositionally biased region" description="Polar residues" evidence="3">
    <location>
        <begin position="487"/>
        <end position="497"/>
    </location>
</feature>
<feature type="compositionally biased region" description="Basic and acidic residues" evidence="3">
    <location>
        <begin position="1253"/>
        <end position="1286"/>
    </location>
</feature>
<feature type="compositionally biased region" description="Basic residues" evidence="3">
    <location>
        <begin position="1287"/>
        <end position="1297"/>
    </location>
</feature>
<feature type="region of interest" description="Disordered" evidence="3">
    <location>
        <begin position="1204"/>
        <end position="1375"/>
    </location>
</feature>
<dbReference type="InterPro" id="IPR047144">
    <property type="entry name" value="BCOR-like"/>
</dbReference>
<evidence type="ECO:0008006" key="6">
    <source>
        <dbReference type="Google" id="ProtNLM"/>
    </source>
</evidence>
<dbReference type="PROSITE" id="PS50088">
    <property type="entry name" value="ANK_REPEAT"/>
    <property type="match status" value="2"/>
</dbReference>
<feature type="compositionally biased region" description="Basic and acidic residues" evidence="3">
    <location>
        <begin position="1236"/>
        <end position="1245"/>
    </location>
</feature>
<feature type="compositionally biased region" description="Low complexity" evidence="3">
    <location>
        <begin position="260"/>
        <end position="272"/>
    </location>
</feature>
<evidence type="ECO:0000313" key="4">
    <source>
        <dbReference type="EMBL" id="KAJ8944474.1"/>
    </source>
</evidence>
<feature type="compositionally biased region" description="Basic and acidic residues" evidence="3">
    <location>
        <begin position="1338"/>
        <end position="1350"/>
    </location>
</feature>
<name>A0AAV8XZF2_9CUCU</name>
<feature type="compositionally biased region" description="Polar residues" evidence="3">
    <location>
        <begin position="118"/>
        <end position="137"/>
    </location>
</feature>
<feature type="region of interest" description="Disordered" evidence="3">
    <location>
        <begin position="160"/>
        <end position="346"/>
    </location>
</feature>
<feature type="compositionally biased region" description="Basic and acidic residues" evidence="3">
    <location>
        <begin position="1309"/>
        <end position="1324"/>
    </location>
</feature>
<feature type="compositionally biased region" description="Polar residues" evidence="3">
    <location>
        <begin position="590"/>
        <end position="599"/>
    </location>
</feature>
<dbReference type="PRINTS" id="PR01415">
    <property type="entry name" value="ANKYRIN"/>
</dbReference>
<feature type="region of interest" description="Disordered" evidence="3">
    <location>
        <begin position="840"/>
        <end position="862"/>
    </location>
</feature>
<dbReference type="PROSITE" id="PS50297">
    <property type="entry name" value="ANK_REP_REGION"/>
    <property type="match status" value="2"/>
</dbReference>
<evidence type="ECO:0000256" key="3">
    <source>
        <dbReference type="SAM" id="MobiDB-lite"/>
    </source>
</evidence>
<feature type="compositionally biased region" description="Polar residues" evidence="3">
    <location>
        <begin position="559"/>
        <end position="569"/>
    </location>
</feature>
<feature type="region of interest" description="Disordered" evidence="3">
    <location>
        <begin position="897"/>
        <end position="925"/>
    </location>
</feature>
<sequence>MLLKCTQEEASRPAAWRKTCNITSKSHSESQGHVLGTDTSDLSRCNLQVMDVTFTNVLEGARQYFQGLPAGTSSTAGPTYSTEVHHRNDPEQNQDMPPSSNSYWPQPPAEPARLPSGDHNSVQRPPSHSSDTARPQSHSQYIHNVPMEQNRIRYPNTYQEQYSASQPQQQQQQQQQSFQFSRPQSREAPSNHSQYQSHIPTNSIAATSSGSLNRTDSPARSLKEQPVPRAPSREQLVPRVPSREQMTSQYPQASESYANYSQSRSYYSMQSQPKSAPSNNAYKPPTPHQSYTSSQQQNAYYKHIYSSQPQSSQQNIYANTRPSSTQHPEVNQNIHSTPVSSGNAEQAAIRTTHNLPPIAALSSYHSSRNAREPSRSVSTSSSRTKSFSSNSYNVNASQQNSTVTSNSSNIQQTPARSHSYSSSVTPSNYQQDYRAYTTQSYQQQYQYSTTVTTQSYSHVIMTTSNTSSYFSTPTQSQSSSQSYYQTAKQHSMQNTSRNPPNQTPTITPTSQSQQQNSMDHNLNGRLVMKRESPLDLSVKTVRTPADSTLGDAENESRNKYYQSNRPAQSSISAHRYPQVDVNAFSQSVAQRSTQSQSVTAPKVEFHPNFNVPSLNQPPKLPKRVDESKRNVLPEKAHSSNRTLQDNKNIPYPSSTTNRYPTVSIPSAAHVNSYIKSQQVPPKNQLTSRMDFSAPVHKTNSVYTVPSQDVQKKRPADVAPSIVPSKIAKSEIWRESIDMQIEQKLLSYQQQQQAKLVHPTAKPSLVNGTYSALNQEKAKETYSAYQKQNYENIPHSSYNASSHYQVPTNHTQTYVPSPATTHQYPNYGFISQQPQASNTYLHPASRTNSSPSTVPTNTKNNLGGAVDKKVLHLLRNSLEIKGQKKIFEQLKSHENFTQHPRSDVQHPSTDVTAPLQPKPGLIGRNNVSPFTPTSFPDNNMASMYKFHIPKALDSINFDSTKCQNPILDKQTLDTVITNHSSSNPDYDGLAAFLAARIRTKGELKQGGPTTQNASNNNSSISEVRLHGIIENQLKSPGRQDTVQSSTSCTNSDTTCPSPPKVSKERQPSFTPRKRLFSRNEEEPTNNNVTPKDKTGFRSSSETSIFDFPDSDSETDMNGRESLEAMRKGRKSSLRQSTPVPNSDFKVESPRPASPSDDIFSKLCDNFVDQLKSGAIKRKVRRKKPMEPEVLAKLETVAKENSLENEFKNKSEVDELNESAENWEVVKEENTPENPPVIKKEEIKDVPLETEPVTEDPKILGEIKPTPETERESMSNVDSEIKNEDPVFIKHKRSVRRRLVSSSDSSESDTDTVKNEKNKKDNKITDCTEQTVKLPTTDQGKTESDIGQKKETGSPQKSNEVLPIIRPAKKPSFGDGSDFYPGWEEGVYKYKKSLRMPPTLIQVTRPPQFHRLSTSLPDLDPCPQSPTTSIAADHEKDSPKKIKLKKIKSEPLDSDNESNSSFNLFSKKTNYDSEGSASVRSLPNTAKEMSILDKLLEKCGGRKKRKLKRKDDHSPKIIPKAENAVELLPTPSLQIKDEVGKESKKLASPVIKTESARLDFRKKTINNFKDAFMKSANNFVNEQFTTVVLKSRTRKETREFKQRATIKEVFGEDRPASAPPVTCVNEIQIKEDIPEPDENSCLGNLVIKLEKQDGILERDSITECKIKDEKHNDIADTKQMLKNKLLNRDKKKEINSPVKNPTDKKTKTEVQDEIEDETRSLEDVVIKRDPDEKSESPSIDGDDGSISGKRRGKYGKMRRKLSSGFDYIRKKKKVKKEGVESECGDKKKRKNVLAKTLESIDDIQKEIKTWVLNKGIGETHLHRAARLGYTDITAYCLEKMNCHPSPKDNAGYTPLHEACSKGHLDIAKLLLLYGANASESAQGGIRPLHEAVENGFVEIARLLLSYGADPTLATYSGLTPLALTNDEVTKEFLKNHLNDIEGEPSPPWCSYGPATFFDPVSEIGYYILDDIPSPDPEIEEEDIEFEVSESLLPNLYTLRSESLSDRWILLQDLSNLLKNKIKRRSVETDMPAIDI</sequence>
<dbReference type="InterPro" id="IPR002110">
    <property type="entry name" value="Ankyrin_rpt"/>
</dbReference>
<feature type="compositionally biased region" description="Polar residues" evidence="3">
    <location>
        <begin position="414"/>
        <end position="427"/>
    </location>
</feature>
<keyword evidence="5" id="KW-1185">Reference proteome</keyword>
<evidence type="ECO:0000256" key="1">
    <source>
        <dbReference type="ARBA" id="ARBA00034703"/>
    </source>
</evidence>
<feature type="region of interest" description="Disordered" evidence="3">
    <location>
        <begin position="1409"/>
        <end position="1480"/>
    </location>
</feature>
<feature type="compositionally biased region" description="Polar residues" evidence="3">
    <location>
        <begin position="288"/>
        <end position="346"/>
    </location>
</feature>
<dbReference type="GO" id="GO:0005634">
    <property type="term" value="C:nucleus"/>
    <property type="evidence" value="ECO:0007669"/>
    <property type="project" value="TreeGrafter"/>
</dbReference>
<dbReference type="InterPro" id="IPR036770">
    <property type="entry name" value="Ankyrin_rpt-contain_sf"/>
</dbReference>
<evidence type="ECO:0000256" key="2">
    <source>
        <dbReference type="PROSITE-ProRule" id="PRU00023"/>
    </source>
</evidence>
<feature type="compositionally biased region" description="Basic and acidic residues" evidence="3">
    <location>
        <begin position="1715"/>
        <end position="1733"/>
    </location>
</feature>
<dbReference type="SUPFAM" id="SSF48403">
    <property type="entry name" value="Ankyrin repeat"/>
    <property type="match status" value="1"/>
</dbReference>
<feature type="compositionally biased region" description="Polar residues" evidence="3">
    <location>
        <begin position="1325"/>
        <end position="1337"/>
    </location>
</feature>
<gene>
    <name evidence="4" type="ORF">NQ318_008744</name>
</gene>
<dbReference type="GO" id="GO:0003714">
    <property type="term" value="F:transcription corepressor activity"/>
    <property type="evidence" value="ECO:0007669"/>
    <property type="project" value="TreeGrafter"/>
</dbReference>
<dbReference type="Proteomes" id="UP001162162">
    <property type="component" value="Unassembled WGS sequence"/>
</dbReference>
<organism evidence="4 5">
    <name type="scientific">Aromia moschata</name>
    <dbReference type="NCBI Taxonomy" id="1265417"/>
    <lineage>
        <taxon>Eukaryota</taxon>
        <taxon>Metazoa</taxon>
        <taxon>Ecdysozoa</taxon>
        <taxon>Arthropoda</taxon>
        <taxon>Hexapoda</taxon>
        <taxon>Insecta</taxon>
        <taxon>Pterygota</taxon>
        <taxon>Neoptera</taxon>
        <taxon>Endopterygota</taxon>
        <taxon>Coleoptera</taxon>
        <taxon>Polyphaga</taxon>
        <taxon>Cucujiformia</taxon>
        <taxon>Chrysomeloidea</taxon>
        <taxon>Cerambycidae</taxon>
        <taxon>Cerambycinae</taxon>
        <taxon>Callichromatini</taxon>
        <taxon>Aromia</taxon>
    </lineage>
</organism>
<accession>A0AAV8XZF2</accession>
<feature type="compositionally biased region" description="Polar residues" evidence="3">
    <location>
        <begin position="188"/>
        <end position="218"/>
    </location>
</feature>
<dbReference type="EMBL" id="JAPWTK010000251">
    <property type="protein sequence ID" value="KAJ8944474.1"/>
    <property type="molecule type" value="Genomic_DNA"/>
</dbReference>
<feature type="compositionally biased region" description="Polar residues" evidence="3">
    <location>
        <begin position="1455"/>
        <end position="1480"/>
    </location>
</feature>
<dbReference type="SMART" id="SM00248">
    <property type="entry name" value="ANK"/>
    <property type="match status" value="3"/>
</dbReference>
<feature type="compositionally biased region" description="Polar residues" evidence="3">
    <location>
        <begin position="244"/>
        <end position="259"/>
    </location>
</feature>
<feature type="region of interest" description="Disordered" evidence="3">
    <location>
        <begin position="467"/>
        <end position="517"/>
    </location>
</feature>
<dbReference type="PANTHER" id="PTHR24117">
    <property type="entry name" value="AGAP007537-PB"/>
    <property type="match status" value="1"/>
</dbReference>
<feature type="compositionally biased region" description="Low complexity" evidence="3">
    <location>
        <begin position="160"/>
        <end position="187"/>
    </location>
</feature>
<keyword evidence="2" id="KW-0040">ANK repeat</keyword>
<reference evidence="4" key="1">
    <citation type="journal article" date="2023" name="Insect Mol. Biol.">
        <title>Genome sequencing provides insights into the evolution of gene families encoding plant cell wall-degrading enzymes in longhorned beetles.</title>
        <authorList>
            <person name="Shin N.R."/>
            <person name="Okamura Y."/>
            <person name="Kirsch R."/>
            <person name="Pauchet Y."/>
        </authorList>
    </citation>
    <scope>NUCLEOTIDE SEQUENCE</scope>
    <source>
        <strain evidence="4">AMC_N1</strain>
    </source>
</reference>
<protein>
    <recommendedName>
        <fullName evidence="6">BCL-6 corepressor</fullName>
    </recommendedName>
</protein>
<feature type="repeat" description="ANK" evidence="2">
    <location>
        <begin position="1848"/>
        <end position="1880"/>
    </location>
</feature>
<feature type="compositionally biased region" description="Basic and acidic residues" evidence="3">
    <location>
        <begin position="1115"/>
        <end position="1125"/>
    </location>
</feature>
<feature type="compositionally biased region" description="Polar residues" evidence="3">
    <location>
        <begin position="1032"/>
        <end position="1042"/>
    </location>
</feature>
<dbReference type="Pfam" id="PF12796">
    <property type="entry name" value="Ank_2"/>
    <property type="match status" value="1"/>
</dbReference>
<feature type="compositionally biased region" description="Basic and acidic residues" evidence="3">
    <location>
        <begin position="1699"/>
        <end position="1708"/>
    </location>
</feature>
<feature type="compositionally biased region" description="Low complexity" evidence="3">
    <location>
        <begin position="467"/>
        <end position="486"/>
    </location>
</feature>
<feature type="repeat" description="ANK" evidence="2">
    <location>
        <begin position="1881"/>
        <end position="1913"/>
    </location>
</feature>
<dbReference type="GO" id="GO:0000122">
    <property type="term" value="P:negative regulation of transcription by RNA polymerase II"/>
    <property type="evidence" value="ECO:0007669"/>
    <property type="project" value="TreeGrafter"/>
</dbReference>
<feature type="region of interest" description="Disordered" evidence="3">
    <location>
        <begin position="1675"/>
        <end position="1756"/>
    </location>
</feature>
<feature type="region of interest" description="Disordered" evidence="3">
    <location>
        <begin position="363"/>
        <end position="427"/>
    </location>
</feature>
<feature type="compositionally biased region" description="Polar residues" evidence="3">
    <location>
        <begin position="91"/>
        <end position="104"/>
    </location>
</feature>
<feature type="compositionally biased region" description="Polar residues" evidence="3">
    <location>
        <begin position="639"/>
        <end position="658"/>
    </location>
</feature>
<feature type="compositionally biased region" description="Polar residues" evidence="3">
    <location>
        <begin position="71"/>
        <end position="82"/>
    </location>
</feature>
<feature type="region of interest" description="Disordered" evidence="3">
    <location>
        <begin position="590"/>
        <end position="658"/>
    </location>
</feature>
<feature type="compositionally biased region" description="Basic residues" evidence="3">
    <location>
        <begin position="1746"/>
        <end position="1756"/>
    </location>
</feature>
<dbReference type="PANTHER" id="PTHR24117:SF9">
    <property type="entry name" value="BCL-6 COREPRESSOR PCGF1 BINDING DOMAIN-CONTAINING PROTEIN"/>
    <property type="match status" value="1"/>
</dbReference>
<feature type="compositionally biased region" description="Low complexity" evidence="3">
    <location>
        <begin position="498"/>
        <end position="517"/>
    </location>
</feature>
<dbReference type="Gene3D" id="1.25.40.20">
    <property type="entry name" value="Ankyrin repeat-containing domain"/>
    <property type="match status" value="1"/>
</dbReference>
<feature type="region of interest" description="Disordered" evidence="3">
    <location>
        <begin position="530"/>
        <end position="569"/>
    </location>
</feature>
<feature type="region of interest" description="Disordered" evidence="3">
    <location>
        <begin position="69"/>
        <end position="137"/>
    </location>
</feature>
<comment type="caution">
    <text evidence="4">The sequence shown here is derived from an EMBL/GenBank/DDBJ whole genome shotgun (WGS) entry which is preliminary data.</text>
</comment>
<proteinExistence type="inferred from homology"/>